<comment type="caution">
    <text evidence="8">The sequence shown here is derived from an EMBL/GenBank/DDBJ whole genome shotgun (WGS) entry which is preliminary data.</text>
</comment>
<evidence type="ECO:0000256" key="2">
    <source>
        <dbReference type="ARBA" id="ARBA00007677"/>
    </source>
</evidence>
<evidence type="ECO:0000256" key="1">
    <source>
        <dbReference type="ARBA" id="ARBA00004606"/>
    </source>
</evidence>
<name>A0A9P8Q9G8_WICPI</name>
<dbReference type="GO" id="GO:0005794">
    <property type="term" value="C:Golgi apparatus"/>
    <property type="evidence" value="ECO:0007669"/>
    <property type="project" value="TreeGrafter"/>
</dbReference>
<comment type="similarity">
    <text evidence="2">Belongs to the glycosyltransferase 15 family.</text>
</comment>
<dbReference type="GO" id="GO:0000032">
    <property type="term" value="P:cell wall mannoprotein biosynthetic process"/>
    <property type="evidence" value="ECO:0007669"/>
    <property type="project" value="TreeGrafter"/>
</dbReference>
<evidence type="ECO:0000256" key="5">
    <source>
        <dbReference type="ARBA" id="ARBA00022968"/>
    </source>
</evidence>
<dbReference type="GO" id="GO:0006487">
    <property type="term" value="P:protein N-linked glycosylation"/>
    <property type="evidence" value="ECO:0007669"/>
    <property type="project" value="TreeGrafter"/>
</dbReference>
<dbReference type="OrthoDB" id="439943at2759"/>
<evidence type="ECO:0000256" key="4">
    <source>
        <dbReference type="ARBA" id="ARBA00022679"/>
    </source>
</evidence>
<proteinExistence type="inferred from homology"/>
<keyword evidence="5" id="KW-0735">Signal-anchor</keyword>
<dbReference type="EMBL" id="JAEUBG010001205">
    <property type="protein sequence ID" value="KAH3686768.1"/>
    <property type="molecule type" value="Genomic_DNA"/>
</dbReference>
<reference evidence="8" key="2">
    <citation type="submission" date="2021-01" db="EMBL/GenBank/DDBJ databases">
        <authorList>
            <person name="Schikora-Tamarit M.A."/>
        </authorList>
    </citation>
    <scope>NUCLEOTIDE SEQUENCE</scope>
    <source>
        <strain evidence="8">CBS2887</strain>
    </source>
</reference>
<dbReference type="InterPro" id="IPR029044">
    <property type="entry name" value="Nucleotide-diphossugar_trans"/>
</dbReference>
<keyword evidence="9" id="KW-1185">Reference proteome</keyword>
<evidence type="ECO:0000313" key="8">
    <source>
        <dbReference type="EMBL" id="KAH3686768.1"/>
    </source>
</evidence>
<keyword evidence="7" id="KW-0472">Membrane</keyword>
<dbReference type="SUPFAM" id="SSF53448">
    <property type="entry name" value="Nucleotide-diphospho-sugar transferases"/>
    <property type="match status" value="1"/>
</dbReference>
<dbReference type="Pfam" id="PF01793">
    <property type="entry name" value="Glyco_transf_15"/>
    <property type="match status" value="1"/>
</dbReference>
<feature type="transmembrane region" description="Helical" evidence="7">
    <location>
        <begin position="7"/>
        <end position="28"/>
    </location>
</feature>
<reference evidence="8" key="1">
    <citation type="journal article" date="2021" name="Open Biol.">
        <title>Shared evolutionary footprints suggest mitochondrial oxidative damage underlies multiple complex I losses in fungi.</title>
        <authorList>
            <person name="Schikora-Tamarit M.A."/>
            <person name="Marcet-Houben M."/>
            <person name="Nosek J."/>
            <person name="Gabaldon T."/>
        </authorList>
    </citation>
    <scope>NUCLEOTIDE SEQUENCE</scope>
    <source>
        <strain evidence="8">CBS2887</strain>
    </source>
</reference>
<keyword evidence="7" id="KW-1133">Transmembrane helix</keyword>
<dbReference type="FunFam" id="3.90.550.10:FF:000051">
    <property type="entry name" value="Alpha-1,2-mannosyltransferase (Ktr4)"/>
    <property type="match status" value="1"/>
</dbReference>
<dbReference type="Gene3D" id="3.90.550.10">
    <property type="entry name" value="Spore Coat Polysaccharide Biosynthesis Protein SpsA, Chain A"/>
    <property type="match status" value="1"/>
</dbReference>
<feature type="region of interest" description="Disordered" evidence="6">
    <location>
        <begin position="447"/>
        <end position="474"/>
    </location>
</feature>
<dbReference type="GO" id="GO:0000026">
    <property type="term" value="F:alpha-1,2-mannosyltransferase activity"/>
    <property type="evidence" value="ECO:0007669"/>
    <property type="project" value="TreeGrafter"/>
</dbReference>
<evidence type="ECO:0000256" key="7">
    <source>
        <dbReference type="SAM" id="Phobius"/>
    </source>
</evidence>
<dbReference type="Proteomes" id="UP000774326">
    <property type="component" value="Unassembled WGS sequence"/>
</dbReference>
<keyword evidence="4" id="KW-0808">Transferase</keyword>
<keyword evidence="7" id="KW-0812">Transmembrane</keyword>
<evidence type="ECO:0008006" key="10">
    <source>
        <dbReference type="Google" id="ProtNLM"/>
    </source>
</evidence>
<organism evidence="8 9">
    <name type="scientific">Wickerhamomyces pijperi</name>
    <name type="common">Yeast</name>
    <name type="synonym">Pichia pijperi</name>
    <dbReference type="NCBI Taxonomy" id="599730"/>
    <lineage>
        <taxon>Eukaryota</taxon>
        <taxon>Fungi</taxon>
        <taxon>Dikarya</taxon>
        <taxon>Ascomycota</taxon>
        <taxon>Saccharomycotina</taxon>
        <taxon>Saccharomycetes</taxon>
        <taxon>Phaffomycetales</taxon>
        <taxon>Wickerhamomycetaceae</taxon>
        <taxon>Wickerhamomyces</taxon>
    </lineage>
</organism>
<dbReference type="PANTHER" id="PTHR31121:SF6">
    <property type="entry name" value="ALPHA-1,2 MANNOSYLTRANSFERASE KTR1"/>
    <property type="match status" value="1"/>
</dbReference>
<dbReference type="PANTHER" id="PTHR31121">
    <property type="entry name" value="ALPHA-1,2 MANNOSYLTRANSFERASE KTR1"/>
    <property type="match status" value="1"/>
</dbReference>
<evidence type="ECO:0000256" key="3">
    <source>
        <dbReference type="ARBA" id="ARBA00022676"/>
    </source>
</evidence>
<comment type="subcellular location">
    <subcellularLocation>
        <location evidence="1">Membrane</location>
        <topology evidence="1">Single-pass type II membrane protein</topology>
    </subcellularLocation>
</comment>
<accession>A0A9P8Q9G8</accession>
<keyword evidence="3" id="KW-0328">Glycosyltransferase</keyword>
<sequence>MAVRNRLRFTIFSSLFLIAIILLGISSYRKGHHEIMLEYVKQQAKLRTLQALYPDRNYTPENYTAWDEMFVDPGSEFNSDESVPLPSDSHFVELESEVSSYQRANASFFSLVRNEELYSLLESITHVETRFNQRYHYDWIFANDEPFTETFKREVQNLVSGNCTFVTIPEEYWSYPDFIDQDKARATRERMTKAGIIYGGSESYRHMCRFNSGFFYKLDAFKGIKYYWRVEPDIQFNCDLPFDYFKYMEDNDLKYGFTMALHELAYTINGLFDATKEFFNELHPEYVSKNNHIDFISQDEQQSYNLCHYWSNFELGDLDFLRSKEYNEYFDHLDSKGGFFYERWGDAPIHTLAVSYLLTKNETHYFDNTGYYHVPHTQCPTLVKDRMDYHCICQPSSDFNWGNVDSCVPLYHDTKGMKRPDRYTAMVYLTDRKPVVRVEINVDGKNVLVSDPQDPAAHSPEADGGDSSYNGFIV</sequence>
<evidence type="ECO:0000313" key="9">
    <source>
        <dbReference type="Proteomes" id="UP000774326"/>
    </source>
</evidence>
<dbReference type="AlphaFoldDB" id="A0A9P8Q9G8"/>
<dbReference type="InterPro" id="IPR002685">
    <property type="entry name" value="Glyco_trans_15"/>
</dbReference>
<dbReference type="GO" id="GO:0016020">
    <property type="term" value="C:membrane"/>
    <property type="evidence" value="ECO:0007669"/>
    <property type="project" value="UniProtKB-SubCell"/>
</dbReference>
<gene>
    <name evidence="8" type="ORF">WICPIJ_002247</name>
</gene>
<protein>
    <recommendedName>
        <fullName evidence="10">Glycosyltransferase family 15 protein</fullName>
    </recommendedName>
</protein>
<evidence type="ECO:0000256" key="6">
    <source>
        <dbReference type="SAM" id="MobiDB-lite"/>
    </source>
</evidence>